<dbReference type="Gene3D" id="3.20.20.330">
    <property type="entry name" value="Homocysteine-binding-like domain"/>
    <property type="match status" value="1"/>
</dbReference>
<keyword evidence="4 6" id="KW-0862">Zinc</keyword>
<evidence type="ECO:0000256" key="1">
    <source>
        <dbReference type="ARBA" id="ARBA00022603"/>
    </source>
</evidence>
<evidence type="ECO:0000259" key="7">
    <source>
        <dbReference type="PROSITE" id="PS50970"/>
    </source>
</evidence>
<dbReference type="InterPro" id="IPR051486">
    <property type="entry name" value="Hcy_S-methyltransferase"/>
</dbReference>
<dbReference type="PROSITE" id="PS50970">
    <property type="entry name" value="HCY"/>
    <property type="match status" value="1"/>
</dbReference>
<dbReference type="InterPro" id="IPR036589">
    <property type="entry name" value="HCY_dom_sf"/>
</dbReference>
<dbReference type="GO" id="GO:0032259">
    <property type="term" value="P:methylation"/>
    <property type="evidence" value="ECO:0007669"/>
    <property type="project" value="UniProtKB-KW"/>
</dbReference>
<evidence type="ECO:0000256" key="4">
    <source>
        <dbReference type="ARBA" id="ARBA00022833"/>
    </source>
</evidence>
<feature type="binding site" evidence="6">
    <location>
        <position position="295"/>
    </location>
    <ligand>
        <name>Zn(2+)</name>
        <dbReference type="ChEBI" id="CHEBI:29105"/>
    </ligand>
</feature>
<feature type="binding site" evidence="6">
    <location>
        <position position="229"/>
    </location>
    <ligand>
        <name>Zn(2+)</name>
        <dbReference type="ChEBI" id="CHEBI:29105"/>
    </ligand>
</feature>
<dbReference type="PANTHER" id="PTHR46015:SF1">
    <property type="entry name" value="HOMOCYSTEINE S-METHYLTRANSFERASE-LIKE ISOFORM 1"/>
    <property type="match status" value="1"/>
</dbReference>
<dbReference type="GO" id="GO:0046872">
    <property type="term" value="F:metal ion binding"/>
    <property type="evidence" value="ECO:0007669"/>
    <property type="project" value="UniProtKB-KW"/>
</dbReference>
<dbReference type="OrthoDB" id="9803687at2"/>
<keyword evidence="1 6" id="KW-0489">Methyltransferase</keyword>
<protein>
    <recommendedName>
        <fullName evidence="5">S-methylmethionine:homocysteine methyltransferase</fullName>
    </recommendedName>
</protein>
<sequence>MNKLEELLKEQAVLIVDGALGTRLQTKGLNINDSLWSAKLLDENPNAIKAVHKEYLDSGADLIITSSYQASIEGFEKKGFSRQKAKELICLSIELARKARDEFWEEKKNKKKRIKPLVAASIGPYGAFLANGAEYTGKYNISKEQLKNFHKRRVEIIASTNPDIFAIETIPSFEEAKILAEILKEYKNIPSWICFSAKDNLHINDGTKIKECAKYLDTKEQISAIGINCTSPKYISSLIKEIKSVSNKPIVVYPNGGFKYNPLTKNWEDAKTDEKEFAKMAHLWKTQGAKLIGGCCQTEPKEIEELRRVLLS</sequence>
<comment type="cofactor">
    <cofactor evidence="6">
        <name>Zn(2+)</name>
        <dbReference type="ChEBI" id="CHEBI:29105"/>
    </cofactor>
</comment>
<evidence type="ECO:0000313" key="9">
    <source>
        <dbReference type="Proteomes" id="UP000290191"/>
    </source>
</evidence>
<dbReference type="AlphaFoldDB" id="A0A4V1LPH5"/>
<dbReference type="Proteomes" id="UP000290191">
    <property type="component" value="Unassembled WGS sequence"/>
</dbReference>
<keyword evidence="9" id="KW-1185">Reference proteome</keyword>
<keyword evidence="3 6" id="KW-0479">Metal-binding</keyword>
<evidence type="ECO:0000256" key="5">
    <source>
        <dbReference type="ARBA" id="ARBA00076752"/>
    </source>
</evidence>
<comment type="caution">
    <text evidence="8">The sequence shown here is derived from an EMBL/GenBank/DDBJ whole genome shotgun (WGS) entry which is preliminary data.</text>
</comment>
<accession>A0A4V1LPH5</accession>
<evidence type="ECO:0000256" key="3">
    <source>
        <dbReference type="ARBA" id="ARBA00022723"/>
    </source>
</evidence>
<dbReference type="SUPFAM" id="SSF82282">
    <property type="entry name" value="Homocysteine S-methyltransferase"/>
    <property type="match status" value="1"/>
</dbReference>
<dbReference type="EMBL" id="PDKO01000019">
    <property type="protein sequence ID" value="RXJ61218.1"/>
    <property type="molecule type" value="Genomic_DNA"/>
</dbReference>
<dbReference type="GO" id="GO:0033528">
    <property type="term" value="P:S-methylmethionine cycle"/>
    <property type="evidence" value="ECO:0007669"/>
    <property type="project" value="TreeGrafter"/>
</dbReference>
<dbReference type="Pfam" id="PF02574">
    <property type="entry name" value="S-methyl_trans"/>
    <property type="match status" value="1"/>
</dbReference>
<evidence type="ECO:0000256" key="2">
    <source>
        <dbReference type="ARBA" id="ARBA00022679"/>
    </source>
</evidence>
<dbReference type="PANTHER" id="PTHR46015">
    <property type="entry name" value="ZGC:172121"/>
    <property type="match status" value="1"/>
</dbReference>
<name>A0A4V1LPH5_9BACT</name>
<evidence type="ECO:0000313" key="8">
    <source>
        <dbReference type="EMBL" id="RXJ61218.1"/>
    </source>
</evidence>
<dbReference type="GO" id="GO:0009086">
    <property type="term" value="P:methionine biosynthetic process"/>
    <property type="evidence" value="ECO:0007669"/>
    <property type="project" value="TreeGrafter"/>
</dbReference>
<dbReference type="InterPro" id="IPR003726">
    <property type="entry name" value="HCY_dom"/>
</dbReference>
<dbReference type="STRING" id="877500.GCA_000935065_03281"/>
<feature type="binding site" evidence="6">
    <location>
        <position position="296"/>
    </location>
    <ligand>
        <name>Zn(2+)</name>
        <dbReference type="ChEBI" id="CHEBI:29105"/>
    </ligand>
</feature>
<gene>
    <name evidence="8" type="ORF">CRV06_14480</name>
</gene>
<evidence type="ECO:0000256" key="6">
    <source>
        <dbReference type="PROSITE-ProRule" id="PRU00333"/>
    </source>
</evidence>
<organism evidence="8 9">
    <name type="scientific">Halarcobacter anaerophilus</name>
    <dbReference type="NCBI Taxonomy" id="877500"/>
    <lineage>
        <taxon>Bacteria</taxon>
        <taxon>Pseudomonadati</taxon>
        <taxon>Campylobacterota</taxon>
        <taxon>Epsilonproteobacteria</taxon>
        <taxon>Campylobacterales</taxon>
        <taxon>Arcobacteraceae</taxon>
        <taxon>Halarcobacter</taxon>
    </lineage>
</organism>
<keyword evidence="2 6" id="KW-0808">Transferase</keyword>
<dbReference type="GO" id="GO:0008898">
    <property type="term" value="F:S-adenosylmethionine-homocysteine S-methyltransferase activity"/>
    <property type="evidence" value="ECO:0007669"/>
    <property type="project" value="TreeGrafter"/>
</dbReference>
<dbReference type="RefSeq" id="WP_129083028.1">
    <property type="nucleotide sequence ID" value="NZ_CP041070.1"/>
</dbReference>
<reference evidence="8 9" key="1">
    <citation type="submission" date="2017-10" db="EMBL/GenBank/DDBJ databases">
        <title>Genomics of the genus Arcobacter.</title>
        <authorList>
            <person name="Perez-Cataluna A."/>
            <person name="Figueras M.J."/>
        </authorList>
    </citation>
    <scope>NUCLEOTIDE SEQUENCE [LARGE SCALE GENOMIC DNA]</scope>
    <source>
        <strain evidence="8 9">DSM 24636</strain>
    </source>
</reference>
<proteinExistence type="predicted"/>
<feature type="domain" description="Hcy-binding" evidence="7">
    <location>
        <begin position="2"/>
        <end position="310"/>
    </location>
</feature>
<dbReference type="NCBIfam" id="NF007020">
    <property type="entry name" value="PRK09485.1"/>
    <property type="match status" value="1"/>
</dbReference>
<dbReference type="FunFam" id="3.20.20.330:FF:000002">
    <property type="entry name" value="Homocysteine S-methyltransferase"/>
    <property type="match status" value="1"/>
</dbReference>